<keyword evidence="3" id="KW-1185">Reference proteome</keyword>
<feature type="transmembrane region" description="Helical" evidence="1">
    <location>
        <begin position="20"/>
        <end position="40"/>
    </location>
</feature>
<gene>
    <name evidence="2" type="ORF">SEMRO_234_G094570.1</name>
</gene>
<proteinExistence type="predicted"/>
<evidence type="ECO:0000313" key="2">
    <source>
        <dbReference type="EMBL" id="CAB9505538.1"/>
    </source>
</evidence>
<dbReference type="Proteomes" id="UP001153069">
    <property type="component" value="Unassembled WGS sequence"/>
</dbReference>
<protein>
    <submittedName>
        <fullName evidence="2">Uncharacterized protein</fullName>
    </submittedName>
</protein>
<keyword evidence="1" id="KW-0472">Membrane</keyword>
<comment type="caution">
    <text evidence="2">The sequence shown here is derived from an EMBL/GenBank/DDBJ whole genome shotgun (WGS) entry which is preliminary data.</text>
</comment>
<evidence type="ECO:0000256" key="1">
    <source>
        <dbReference type="SAM" id="Phobius"/>
    </source>
</evidence>
<organism evidence="2 3">
    <name type="scientific">Seminavis robusta</name>
    <dbReference type="NCBI Taxonomy" id="568900"/>
    <lineage>
        <taxon>Eukaryota</taxon>
        <taxon>Sar</taxon>
        <taxon>Stramenopiles</taxon>
        <taxon>Ochrophyta</taxon>
        <taxon>Bacillariophyta</taxon>
        <taxon>Bacillariophyceae</taxon>
        <taxon>Bacillariophycidae</taxon>
        <taxon>Naviculales</taxon>
        <taxon>Naviculaceae</taxon>
        <taxon>Seminavis</taxon>
    </lineage>
</organism>
<keyword evidence="1" id="KW-0812">Transmembrane</keyword>
<reference evidence="2" key="1">
    <citation type="submission" date="2020-06" db="EMBL/GenBank/DDBJ databases">
        <authorList>
            <consortium name="Plant Systems Biology data submission"/>
        </authorList>
    </citation>
    <scope>NUCLEOTIDE SEQUENCE</scope>
    <source>
        <strain evidence="2">D6</strain>
    </source>
</reference>
<evidence type="ECO:0000313" key="3">
    <source>
        <dbReference type="Proteomes" id="UP001153069"/>
    </source>
</evidence>
<accession>A0A9N8H8C0</accession>
<name>A0A9N8H8C0_9STRA</name>
<dbReference type="EMBL" id="CAICTM010000233">
    <property type="protein sequence ID" value="CAB9505538.1"/>
    <property type="molecule type" value="Genomic_DNA"/>
</dbReference>
<keyword evidence="1" id="KW-1133">Transmembrane helix</keyword>
<sequence length="276" mass="32230">MTLPIFRRGNRLGQRNPPLLSIILRVLFILILLVLGHVIWSVHQWNQSYVDKELEAPLDHWSSNLWKPLYSLGGCPTIVDDDATTDATQDLPPMLMISARPKHLVDPVLQSWTKAGFPIQLVNTSQISQDYTNTRCQTETFKSRLFAIYQHVFRQTIEQSTSSSQQQHDDDFRAVVTIEDDVMLLDGIQFRRELLYVYHQAQWDYYSFTRNSPDTCLYRFGTPAQLWGRRMMEQVLDVDDDVFCRLPIDMFVAQQGPWYVTHHQLVKHIGKRVVLH</sequence>
<dbReference type="OrthoDB" id="174255at2759"/>
<dbReference type="AlphaFoldDB" id="A0A9N8H8C0"/>